<comment type="caution">
    <text evidence="2">The sequence shown here is derived from an EMBL/GenBank/DDBJ whole genome shotgun (WGS) entry which is preliminary data.</text>
</comment>
<evidence type="ECO:0000256" key="1">
    <source>
        <dbReference type="SAM" id="MobiDB-lite"/>
    </source>
</evidence>
<protein>
    <submittedName>
        <fullName evidence="2">Uncharacterized protein</fullName>
    </submittedName>
</protein>
<feature type="compositionally biased region" description="Basic and acidic residues" evidence="1">
    <location>
        <begin position="542"/>
        <end position="556"/>
    </location>
</feature>
<dbReference type="OrthoDB" id="3033067at2759"/>
<feature type="compositionally biased region" description="Basic and acidic residues" evidence="1">
    <location>
        <begin position="269"/>
        <end position="282"/>
    </location>
</feature>
<gene>
    <name evidence="2" type="ORF">EWM64_g348</name>
</gene>
<accession>A0A4Z0AAB0</accession>
<feature type="region of interest" description="Disordered" evidence="1">
    <location>
        <begin position="499"/>
        <end position="556"/>
    </location>
</feature>
<name>A0A4Z0AAB0_9AGAM</name>
<feature type="compositionally biased region" description="Polar residues" evidence="1">
    <location>
        <begin position="224"/>
        <end position="234"/>
    </location>
</feature>
<feature type="compositionally biased region" description="Acidic residues" evidence="1">
    <location>
        <begin position="283"/>
        <end position="297"/>
    </location>
</feature>
<evidence type="ECO:0000313" key="3">
    <source>
        <dbReference type="Proteomes" id="UP000298061"/>
    </source>
</evidence>
<feature type="region of interest" description="Disordered" evidence="1">
    <location>
        <begin position="224"/>
        <end position="302"/>
    </location>
</feature>
<dbReference type="EMBL" id="SFCI01000016">
    <property type="protein sequence ID" value="TFY83665.1"/>
    <property type="molecule type" value="Genomic_DNA"/>
</dbReference>
<keyword evidence="3" id="KW-1185">Reference proteome</keyword>
<sequence length="691" mass="75849">MAGGSDSKPMLTRAPKGKKKNDVLKLTGATSKKTADFLIYEKLYWPELKEKIDEAYHNHLNDTPTEKQVAEVTFRNSMCAELFAAVPQDVKEHVWKVQRGEIDTSNDEEEGLTEEECKRHAVARKYQAAIDLLPGTVAVMLQEVKEQTGLKGTFMFGGPHPKEGGAIISFTVSTGQDDGRSLVHYVSNFKETFEAEFRKYLRHIFSPAVCQERSLLNIEVKTSNQGTPAPQQVEQAGGLGQSSTQPPLGEKPQDDFALHSIEGADGEGAEGKGADGEGTHDEGAEDSESDGAEEESEAQPSRPVNEYLLQWERNIQAQKVLLVELGLDKPLIEPKPKKTWKRTPKGIQKPSHVSPRINSGSSTTESVLSIPTEKTTDKPSSAAGMDVDKESQSVTGQVTQQSHQDSTSTTSQSTSQDSSTNVKVTTLAAAPTNAPKIDAPPLGQEGASDVPITPEIHVPASSTSLPTSTTPSPCNPSSETCVGEGSISTRPFLSSVATDQTLKPASPLPPPDKNINNSPDTPSPAPEVNSKKSADTPMDADEEHRSGSQLEPRDKHEEVNWPQWFRDDYNHLKRVSDLEDWQALVAAWATTEQKLRFETGQEKHFLLNTKARPSSVGTWVSRGRLFSKPPDLGTFAECTASWHRWWISLQPEWHGKSWPLTRTGGPVHEPWTETLKGSRNRFEMVLITLSW</sequence>
<feature type="compositionally biased region" description="Low complexity" evidence="1">
    <location>
        <begin position="459"/>
        <end position="480"/>
    </location>
</feature>
<feature type="compositionally biased region" description="Basic and acidic residues" evidence="1">
    <location>
        <begin position="327"/>
        <end position="336"/>
    </location>
</feature>
<feature type="region of interest" description="Disordered" evidence="1">
    <location>
        <begin position="327"/>
        <end position="486"/>
    </location>
</feature>
<feature type="region of interest" description="Disordered" evidence="1">
    <location>
        <begin position="1"/>
        <end position="21"/>
    </location>
</feature>
<dbReference type="Proteomes" id="UP000298061">
    <property type="component" value="Unassembled WGS sequence"/>
</dbReference>
<proteinExistence type="predicted"/>
<evidence type="ECO:0000313" key="2">
    <source>
        <dbReference type="EMBL" id="TFY83665.1"/>
    </source>
</evidence>
<organism evidence="2 3">
    <name type="scientific">Hericium alpestre</name>
    <dbReference type="NCBI Taxonomy" id="135208"/>
    <lineage>
        <taxon>Eukaryota</taxon>
        <taxon>Fungi</taxon>
        <taxon>Dikarya</taxon>
        <taxon>Basidiomycota</taxon>
        <taxon>Agaricomycotina</taxon>
        <taxon>Agaricomycetes</taxon>
        <taxon>Russulales</taxon>
        <taxon>Hericiaceae</taxon>
        <taxon>Hericium</taxon>
    </lineage>
</organism>
<dbReference type="AlphaFoldDB" id="A0A4Z0AAB0"/>
<feature type="compositionally biased region" description="Polar residues" evidence="1">
    <location>
        <begin position="356"/>
        <end position="373"/>
    </location>
</feature>
<reference evidence="2 3" key="1">
    <citation type="submission" date="2019-02" db="EMBL/GenBank/DDBJ databases">
        <title>Genome sequencing of the rare red list fungi Hericium alpestre (H. flagellum).</title>
        <authorList>
            <person name="Buettner E."/>
            <person name="Kellner H."/>
        </authorList>
    </citation>
    <scope>NUCLEOTIDE SEQUENCE [LARGE SCALE GENOMIC DNA]</scope>
    <source>
        <strain evidence="2 3">DSM 108284</strain>
    </source>
</reference>
<feature type="compositionally biased region" description="Low complexity" evidence="1">
    <location>
        <begin position="392"/>
        <end position="420"/>
    </location>
</feature>